<gene>
    <name evidence="5" type="ORF">J2S03_001302</name>
</gene>
<dbReference type="Gene3D" id="3.40.50.300">
    <property type="entry name" value="P-loop containing nucleotide triphosphate hydrolases"/>
    <property type="match status" value="1"/>
</dbReference>
<dbReference type="SUPFAM" id="SSF52540">
    <property type="entry name" value="P-loop containing nucleoside triphosphate hydrolases"/>
    <property type="match status" value="1"/>
</dbReference>
<dbReference type="Proteomes" id="UP001232973">
    <property type="component" value="Unassembled WGS sequence"/>
</dbReference>
<dbReference type="InterPro" id="IPR045076">
    <property type="entry name" value="MutS"/>
</dbReference>
<dbReference type="PANTHER" id="PTHR11361:SF34">
    <property type="entry name" value="DNA MISMATCH REPAIR PROTEIN MSH1, MITOCHONDRIAL"/>
    <property type="match status" value="1"/>
</dbReference>
<evidence type="ECO:0000313" key="6">
    <source>
        <dbReference type="Proteomes" id="UP001232973"/>
    </source>
</evidence>
<dbReference type="RefSeq" id="WP_274457129.1">
    <property type="nucleotide sequence ID" value="NZ_CP067097.1"/>
</dbReference>
<dbReference type="EMBL" id="JAUSTP010000007">
    <property type="protein sequence ID" value="MDQ0189470.1"/>
    <property type="molecule type" value="Genomic_DNA"/>
</dbReference>
<keyword evidence="6" id="KW-1185">Reference proteome</keyword>
<keyword evidence="1" id="KW-0547">Nucleotide-binding</keyword>
<dbReference type="SMART" id="SM00534">
    <property type="entry name" value="MUTSac"/>
    <property type="match status" value="1"/>
</dbReference>
<proteinExistence type="predicted"/>
<keyword evidence="2" id="KW-0067">ATP-binding</keyword>
<dbReference type="InterPro" id="IPR000432">
    <property type="entry name" value="DNA_mismatch_repair_MutS_C"/>
</dbReference>
<dbReference type="InterPro" id="IPR027417">
    <property type="entry name" value="P-loop_NTPase"/>
</dbReference>
<reference evidence="5 6" key="1">
    <citation type="submission" date="2023-07" db="EMBL/GenBank/DDBJ databases">
        <title>Genomic Encyclopedia of Type Strains, Phase IV (KMG-IV): sequencing the most valuable type-strain genomes for metagenomic binning, comparative biology and taxonomic classification.</title>
        <authorList>
            <person name="Goeker M."/>
        </authorList>
    </citation>
    <scope>NUCLEOTIDE SEQUENCE [LARGE SCALE GENOMIC DNA]</scope>
    <source>
        <strain evidence="5 6">DSM 4006</strain>
    </source>
</reference>
<sequence length="638" mass="69770">MKPAMSSTMNPATRPDMHSAMTSTLNAAANPAVNAERATFLDHASANAVGWDAFWRAFEPVTPDGRRAKQAMRPFLPGNDPHWEAALSQLRSDAAACDRAGDGALDTLRSVYLTRLPDIAQAVAALRQPGIVLSQKDLLLLKQYLFHGLALANAAEARSFAWTTPQHWTLILTLFGQQALESQQALQGQQALESQQAQRAQQARQPDGALLPLTPTFAVDHVADDAYRAAARAFAAASTTLAERLHERDEQWMEAAGVRPDWAGRLVLRRPDHVALIGELKVDPRLRWLQDTPFESLFEVVETPDIRACREQVSAAREQLAHAAEQVLARLCAALRAHLPTLLQLQADVADLDVRLAKVALLRRWQAVGAGCVPTSAHRVELVAGIHPQVAARLGQADRYVPLSVDPDPGANVLCGANMGGKTVSLSLLFICQVLAQYGLPVPAQAFRTRLFRTARFAGHAQTDLQSGLSSFGQEVITLKHHLALHAEGRAFVCLDEPMRSTNPAEGEALVVGLLRTVVRDKRDSIWFVVTHFAGAARVPGITRFRVKGLAEDAVWRHLTDDGAPARDAAEDVDVLRGLAAAMDYRVLRWADEPMPEEALRVAAWLGLPSDVLQAGRHFLAEGEREHDGRESDRHEHT</sequence>
<feature type="domain" description="DNA mismatch repair proteins mutS family" evidence="4">
    <location>
        <begin position="409"/>
        <end position="621"/>
    </location>
</feature>
<organism evidence="5 6">
    <name type="scientific">Alicyclobacillus cycloheptanicus</name>
    <dbReference type="NCBI Taxonomy" id="1457"/>
    <lineage>
        <taxon>Bacteria</taxon>
        <taxon>Bacillati</taxon>
        <taxon>Bacillota</taxon>
        <taxon>Bacilli</taxon>
        <taxon>Bacillales</taxon>
        <taxon>Alicyclobacillaceae</taxon>
        <taxon>Alicyclobacillus</taxon>
    </lineage>
</organism>
<evidence type="ECO:0000256" key="3">
    <source>
        <dbReference type="ARBA" id="ARBA00023125"/>
    </source>
</evidence>
<keyword evidence="3" id="KW-0238">DNA-binding</keyword>
<name>A0ABT9XH80_9BACL</name>
<evidence type="ECO:0000256" key="2">
    <source>
        <dbReference type="ARBA" id="ARBA00022840"/>
    </source>
</evidence>
<evidence type="ECO:0000256" key="1">
    <source>
        <dbReference type="ARBA" id="ARBA00022741"/>
    </source>
</evidence>
<dbReference type="PANTHER" id="PTHR11361">
    <property type="entry name" value="DNA MISMATCH REPAIR PROTEIN MUTS FAMILY MEMBER"/>
    <property type="match status" value="1"/>
</dbReference>
<evidence type="ECO:0000313" key="5">
    <source>
        <dbReference type="EMBL" id="MDQ0189470.1"/>
    </source>
</evidence>
<evidence type="ECO:0000259" key="4">
    <source>
        <dbReference type="SMART" id="SM00534"/>
    </source>
</evidence>
<accession>A0ABT9XH80</accession>
<dbReference type="Pfam" id="PF00488">
    <property type="entry name" value="MutS_V"/>
    <property type="match status" value="1"/>
</dbReference>
<protein>
    <recommendedName>
        <fullName evidence="4">DNA mismatch repair proteins mutS family domain-containing protein</fullName>
    </recommendedName>
</protein>
<comment type="caution">
    <text evidence="5">The sequence shown here is derived from an EMBL/GenBank/DDBJ whole genome shotgun (WGS) entry which is preliminary data.</text>
</comment>